<accession>A0ABR7VIQ1</accession>
<dbReference type="Pfam" id="PF02800">
    <property type="entry name" value="Gp_dh_C"/>
    <property type="match status" value="1"/>
</dbReference>
<proteinExistence type="predicted"/>
<dbReference type="Proteomes" id="UP000598350">
    <property type="component" value="Unassembled WGS sequence"/>
</dbReference>
<comment type="caution">
    <text evidence="2">The sequence shown here is derived from an EMBL/GenBank/DDBJ whole genome shotgun (WGS) entry which is preliminary data.</text>
</comment>
<sequence length="102" mass="11489">MKKINIGSIGGNPLKIQKFHPQLNHVAINYLANTKSVAHVSMDCGIKFPVENKSLINIIFNLKKESTIQEINNTFEKASLNELKNILFFTKDPIVSPVINNR</sequence>
<dbReference type="InterPro" id="IPR020829">
    <property type="entry name" value="GlycerAld_3-P_DH_cat"/>
</dbReference>
<dbReference type="Gene3D" id="3.30.360.10">
    <property type="entry name" value="Dihydrodipicolinate Reductase, domain 2"/>
    <property type="match status" value="1"/>
</dbReference>
<protein>
    <recommendedName>
        <fullName evidence="1">Glyceraldehyde 3-phosphate dehydrogenase catalytic domain-containing protein</fullName>
    </recommendedName>
</protein>
<dbReference type="RefSeq" id="WP_188315469.1">
    <property type="nucleotide sequence ID" value="NZ_JABTCG010000007.1"/>
</dbReference>
<evidence type="ECO:0000313" key="3">
    <source>
        <dbReference type="Proteomes" id="UP000598350"/>
    </source>
</evidence>
<organism evidence="2 3">
    <name type="scientific">Maribacter arenosus</name>
    <dbReference type="NCBI Taxonomy" id="1854708"/>
    <lineage>
        <taxon>Bacteria</taxon>
        <taxon>Pseudomonadati</taxon>
        <taxon>Bacteroidota</taxon>
        <taxon>Flavobacteriia</taxon>
        <taxon>Flavobacteriales</taxon>
        <taxon>Flavobacteriaceae</taxon>
        <taxon>Maribacter</taxon>
    </lineage>
</organism>
<name>A0ABR7VIQ1_9FLAO</name>
<dbReference type="EMBL" id="JABTCG010000007">
    <property type="protein sequence ID" value="MBD0852343.1"/>
    <property type="molecule type" value="Genomic_DNA"/>
</dbReference>
<evidence type="ECO:0000259" key="1">
    <source>
        <dbReference type="Pfam" id="PF02800"/>
    </source>
</evidence>
<keyword evidence="3" id="KW-1185">Reference proteome</keyword>
<gene>
    <name evidence="2" type="ORF">HPE63_16800</name>
</gene>
<evidence type="ECO:0000313" key="2">
    <source>
        <dbReference type="EMBL" id="MBD0852343.1"/>
    </source>
</evidence>
<reference evidence="2 3" key="1">
    <citation type="submission" date="2020-05" db="EMBL/GenBank/DDBJ databases">
        <title>The draft genome sequence of Maribacter arenosus CAU 1321.</title>
        <authorList>
            <person name="Mu L."/>
        </authorList>
    </citation>
    <scope>NUCLEOTIDE SEQUENCE [LARGE SCALE GENOMIC DNA]</scope>
    <source>
        <strain evidence="2 3">CAU 1321</strain>
    </source>
</reference>
<feature type="domain" description="Glyceraldehyde 3-phosphate dehydrogenase catalytic" evidence="1">
    <location>
        <begin position="46"/>
        <end position="97"/>
    </location>
</feature>
<dbReference type="SUPFAM" id="SSF55347">
    <property type="entry name" value="Glyceraldehyde-3-phosphate dehydrogenase-like, C-terminal domain"/>
    <property type="match status" value="1"/>
</dbReference>